<feature type="transmembrane region" description="Helical" evidence="7">
    <location>
        <begin position="218"/>
        <end position="240"/>
    </location>
</feature>
<dbReference type="PROSITE" id="PS50928">
    <property type="entry name" value="ABC_TM1"/>
    <property type="match status" value="1"/>
</dbReference>
<keyword evidence="4 7" id="KW-0812">Transmembrane</keyword>
<feature type="transmembrane region" description="Helical" evidence="7">
    <location>
        <begin position="64"/>
        <end position="83"/>
    </location>
</feature>
<evidence type="ECO:0000256" key="6">
    <source>
        <dbReference type="ARBA" id="ARBA00023136"/>
    </source>
</evidence>
<sequence>MKALTRALPSLLIVAVLAALWEAASHWFGVPDYILPSLDSIFATMAGQWKGTLASATWTTTVEVLAGFALSFVVAVTLAAALHSSRTARNALYPLLIGSQAVPIVVIAPVLTIIFGFTITPKLVVVALICFFPIVVNTVDGLASVDPELLRVLRTLDGGKWATFRRVEAPAALPSMFSGLRIAATYAPIGAVFGEFAGSQNGLGYLMLQATPQLETSLVFAAIFILTAEAIVLFLAVTAIERICCPWEREGKRS</sequence>
<dbReference type="Pfam" id="PF00528">
    <property type="entry name" value="BPD_transp_1"/>
    <property type="match status" value="1"/>
</dbReference>
<name>A0A6P2C4X2_9ACTN</name>
<dbReference type="AlphaFoldDB" id="A0A6P2C4X2"/>
<evidence type="ECO:0000313" key="9">
    <source>
        <dbReference type="EMBL" id="TVZ06288.1"/>
    </source>
</evidence>
<feature type="transmembrane region" description="Helical" evidence="7">
    <location>
        <begin position="180"/>
        <end position="198"/>
    </location>
</feature>
<keyword evidence="5 7" id="KW-1133">Transmembrane helix</keyword>
<dbReference type="Proteomes" id="UP000460272">
    <property type="component" value="Unassembled WGS sequence"/>
</dbReference>
<dbReference type="InterPro" id="IPR000515">
    <property type="entry name" value="MetI-like"/>
</dbReference>
<evidence type="ECO:0000256" key="2">
    <source>
        <dbReference type="ARBA" id="ARBA00022448"/>
    </source>
</evidence>
<evidence type="ECO:0000256" key="4">
    <source>
        <dbReference type="ARBA" id="ARBA00022692"/>
    </source>
</evidence>
<evidence type="ECO:0000256" key="5">
    <source>
        <dbReference type="ARBA" id="ARBA00022989"/>
    </source>
</evidence>
<dbReference type="Gene3D" id="1.10.3720.10">
    <property type="entry name" value="MetI-like"/>
    <property type="match status" value="1"/>
</dbReference>
<organism evidence="9 10">
    <name type="scientific">Trebonia kvetii</name>
    <dbReference type="NCBI Taxonomy" id="2480626"/>
    <lineage>
        <taxon>Bacteria</taxon>
        <taxon>Bacillati</taxon>
        <taxon>Actinomycetota</taxon>
        <taxon>Actinomycetes</taxon>
        <taxon>Streptosporangiales</taxon>
        <taxon>Treboniaceae</taxon>
        <taxon>Trebonia</taxon>
    </lineage>
</organism>
<keyword evidence="2 7" id="KW-0813">Transport</keyword>
<keyword evidence="10" id="KW-1185">Reference proteome</keyword>
<comment type="subcellular location">
    <subcellularLocation>
        <location evidence="1 7">Cell membrane</location>
        <topology evidence="1 7">Multi-pass membrane protein</topology>
    </subcellularLocation>
</comment>
<evidence type="ECO:0000256" key="1">
    <source>
        <dbReference type="ARBA" id="ARBA00004651"/>
    </source>
</evidence>
<feature type="transmembrane region" description="Helical" evidence="7">
    <location>
        <begin position="123"/>
        <end position="145"/>
    </location>
</feature>
<comment type="caution">
    <text evidence="9">The sequence shown here is derived from an EMBL/GenBank/DDBJ whole genome shotgun (WGS) entry which is preliminary data.</text>
</comment>
<accession>A0A6P2C4X2</accession>
<keyword evidence="3" id="KW-1003">Cell membrane</keyword>
<dbReference type="PANTHER" id="PTHR30151:SF20">
    <property type="entry name" value="ABC TRANSPORTER PERMEASE PROTEIN HI_0355-RELATED"/>
    <property type="match status" value="1"/>
</dbReference>
<gene>
    <name evidence="9" type="ORF">EAS64_02300</name>
</gene>
<feature type="domain" description="ABC transmembrane type-1" evidence="8">
    <location>
        <begin position="57"/>
        <end position="237"/>
    </location>
</feature>
<dbReference type="GO" id="GO:0055085">
    <property type="term" value="P:transmembrane transport"/>
    <property type="evidence" value="ECO:0007669"/>
    <property type="project" value="InterPro"/>
</dbReference>
<evidence type="ECO:0000259" key="8">
    <source>
        <dbReference type="PROSITE" id="PS50928"/>
    </source>
</evidence>
<evidence type="ECO:0000256" key="3">
    <source>
        <dbReference type="ARBA" id="ARBA00022475"/>
    </source>
</evidence>
<reference evidence="9 10" key="1">
    <citation type="submission" date="2018-11" db="EMBL/GenBank/DDBJ databases">
        <title>Trebonia kvetii gen.nov., sp.nov., a novel acidophilic actinobacterium, and proposal of the new actinobacterial family Treboniaceae fam. nov.</title>
        <authorList>
            <person name="Rapoport D."/>
            <person name="Sagova-Mareckova M."/>
            <person name="Sedlacek I."/>
            <person name="Provaznik J."/>
            <person name="Kralova S."/>
            <person name="Pavlinic D."/>
            <person name="Benes V."/>
            <person name="Kopecky J."/>
        </authorList>
    </citation>
    <scope>NUCLEOTIDE SEQUENCE [LARGE SCALE GENOMIC DNA]</scope>
    <source>
        <strain evidence="9 10">15Tr583</strain>
    </source>
</reference>
<comment type="similarity">
    <text evidence="7">Belongs to the binding-protein-dependent transport system permease family.</text>
</comment>
<dbReference type="GO" id="GO:0005886">
    <property type="term" value="C:plasma membrane"/>
    <property type="evidence" value="ECO:0007669"/>
    <property type="project" value="UniProtKB-SubCell"/>
</dbReference>
<dbReference type="RefSeq" id="WP_145851042.1">
    <property type="nucleotide sequence ID" value="NZ_RPFW01000001.1"/>
</dbReference>
<keyword evidence="6 7" id="KW-0472">Membrane</keyword>
<dbReference type="PANTHER" id="PTHR30151">
    <property type="entry name" value="ALKANE SULFONATE ABC TRANSPORTER-RELATED, MEMBRANE SUBUNIT"/>
    <property type="match status" value="1"/>
</dbReference>
<proteinExistence type="inferred from homology"/>
<dbReference type="EMBL" id="RPFW01000001">
    <property type="protein sequence ID" value="TVZ06288.1"/>
    <property type="molecule type" value="Genomic_DNA"/>
</dbReference>
<feature type="transmembrane region" description="Helical" evidence="7">
    <location>
        <begin position="95"/>
        <end position="117"/>
    </location>
</feature>
<protein>
    <submittedName>
        <fullName evidence="9">ABC transporter permease</fullName>
    </submittedName>
</protein>
<evidence type="ECO:0000313" key="10">
    <source>
        <dbReference type="Proteomes" id="UP000460272"/>
    </source>
</evidence>
<dbReference type="OrthoDB" id="7274389at2"/>
<evidence type="ECO:0000256" key="7">
    <source>
        <dbReference type="RuleBase" id="RU363032"/>
    </source>
</evidence>
<dbReference type="CDD" id="cd06261">
    <property type="entry name" value="TM_PBP2"/>
    <property type="match status" value="1"/>
</dbReference>
<dbReference type="InterPro" id="IPR035906">
    <property type="entry name" value="MetI-like_sf"/>
</dbReference>
<dbReference type="SUPFAM" id="SSF161098">
    <property type="entry name" value="MetI-like"/>
    <property type="match status" value="1"/>
</dbReference>